<evidence type="ECO:0000313" key="3">
    <source>
        <dbReference type="Proteomes" id="UP000199233"/>
    </source>
</evidence>
<feature type="signal peptide" evidence="1">
    <location>
        <begin position="1"/>
        <end position="19"/>
    </location>
</feature>
<dbReference type="InterPro" id="IPR021523">
    <property type="entry name" value="DUF3187"/>
</dbReference>
<keyword evidence="1" id="KW-0732">Signal</keyword>
<dbReference type="STRING" id="489703.SAMN04488038_11145"/>
<evidence type="ECO:0008006" key="4">
    <source>
        <dbReference type="Google" id="ProtNLM"/>
    </source>
</evidence>
<dbReference type="Pfam" id="PF11383">
    <property type="entry name" value="DUF3187"/>
    <property type="match status" value="1"/>
</dbReference>
<proteinExistence type="predicted"/>
<feature type="chain" id="PRO_5011463381" description="DUF3187 family protein" evidence="1">
    <location>
        <begin position="20"/>
        <end position="313"/>
    </location>
</feature>
<dbReference type="AlphaFoldDB" id="A0A1H9J7F5"/>
<organism evidence="2 3">
    <name type="scientific">Solimonas aquatica</name>
    <dbReference type="NCBI Taxonomy" id="489703"/>
    <lineage>
        <taxon>Bacteria</taxon>
        <taxon>Pseudomonadati</taxon>
        <taxon>Pseudomonadota</taxon>
        <taxon>Gammaproteobacteria</taxon>
        <taxon>Nevskiales</taxon>
        <taxon>Nevskiaceae</taxon>
        <taxon>Solimonas</taxon>
    </lineage>
</organism>
<protein>
    <recommendedName>
        <fullName evidence="4">DUF3187 family protein</fullName>
    </recommendedName>
</protein>
<dbReference type="EMBL" id="FOFS01000011">
    <property type="protein sequence ID" value="SEQ82716.1"/>
    <property type="molecule type" value="Genomic_DNA"/>
</dbReference>
<name>A0A1H9J7F5_9GAMM</name>
<gene>
    <name evidence="2" type="ORF">SAMN04488038_11145</name>
</gene>
<reference evidence="2 3" key="1">
    <citation type="submission" date="2016-10" db="EMBL/GenBank/DDBJ databases">
        <authorList>
            <person name="de Groot N.N."/>
        </authorList>
    </citation>
    <scope>NUCLEOTIDE SEQUENCE [LARGE SCALE GENOMIC DNA]</scope>
    <source>
        <strain evidence="2 3">DSM 25927</strain>
    </source>
</reference>
<accession>A0A1H9J7F5</accession>
<dbReference type="Proteomes" id="UP000199233">
    <property type="component" value="Unassembled WGS sequence"/>
</dbReference>
<dbReference type="RefSeq" id="WP_177189002.1">
    <property type="nucleotide sequence ID" value="NZ_FOFS01000011.1"/>
</dbReference>
<evidence type="ECO:0000256" key="1">
    <source>
        <dbReference type="SAM" id="SignalP"/>
    </source>
</evidence>
<keyword evidence="3" id="KW-1185">Reference proteome</keyword>
<evidence type="ECO:0000313" key="2">
    <source>
        <dbReference type="EMBL" id="SEQ82716.1"/>
    </source>
</evidence>
<sequence length="313" mass="33980">MLRRSVLLLALLLSGAVQAEPFVLGTSNQAALARHAPLPTPQADATGSGLRLSLDWTNEFVLDQRGTEALLLDGETLRLNLAARWNWRGWLLGAELPVLNTSGGVLDSPIESWHQFFGLPNGNREDEPRKQYRDVYQRNGQTLLDLDSGKTGIGDARLSLARCGAAGCWRGLLQLPTGDAERLMGGGLGGALWYERPYAFAAGGAWSGALAAGVAAVRADGPLQDQQRQFIPFGWASLGYQLLARLELGAQFYLHGPLYSDSELAALRRPGGQLAFGLRYRPTPQTSLWLGAQEDPIIESSPDFSIHLAVDWH</sequence>